<dbReference type="EC" id="1.4.4.2" evidence="2"/>
<dbReference type="NCBIfam" id="NF003346">
    <property type="entry name" value="PRK04366.1"/>
    <property type="match status" value="1"/>
</dbReference>
<dbReference type="InterPro" id="IPR015424">
    <property type="entry name" value="PyrdxlP-dep_Trfase"/>
</dbReference>
<dbReference type="PANTHER" id="PTHR11773:SF1">
    <property type="entry name" value="GLYCINE DEHYDROGENASE (DECARBOXYLATING), MITOCHONDRIAL"/>
    <property type="match status" value="1"/>
</dbReference>
<dbReference type="PANTHER" id="PTHR11773">
    <property type="entry name" value="GLYCINE DEHYDROGENASE, DECARBOXYLATING"/>
    <property type="match status" value="1"/>
</dbReference>
<dbReference type="Gene3D" id="3.90.1150.10">
    <property type="entry name" value="Aspartate Aminotransferase, domain 1"/>
    <property type="match status" value="1"/>
</dbReference>
<proteinExistence type="predicted"/>
<dbReference type="InterPro" id="IPR049316">
    <property type="entry name" value="GDC-P_C"/>
</dbReference>
<feature type="domain" description="Glycine dehydrogenase C-terminal" evidence="7">
    <location>
        <begin position="370"/>
        <end position="472"/>
    </location>
</feature>
<dbReference type="InterPro" id="IPR015422">
    <property type="entry name" value="PyrdxlP-dep_Trfase_small"/>
</dbReference>
<comment type="function">
    <text evidence="1">The glycine cleavage system catalyzes the degradation of glycine. The P protein binds the alpha-amino group of glycine through its pyridoxal phosphate cofactor; CO(2) is released and the remaining methylamine moiety is then transferred to the lipoamide cofactor of the H protein.</text>
</comment>
<dbReference type="InterPro" id="IPR000192">
    <property type="entry name" value="Aminotrans_V_dom"/>
</dbReference>
<evidence type="ECO:0000313" key="9">
    <source>
        <dbReference type="Proteomes" id="UP001205919"/>
    </source>
</evidence>
<protein>
    <recommendedName>
        <fullName evidence="2">glycine dehydrogenase (aminomethyl-transferring)</fullName>
        <ecNumber evidence="2">1.4.4.2</ecNumber>
    </recommendedName>
</protein>
<dbReference type="AlphaFoldDB" id="A0AAW5K452"/>
<dbReference type="RefSeq" id="WP_008712667.1">
    <property type="nucleotide sequence ID" value="NZ_CABKQM010000008.1"/>
</dbReference>
<keyword evidence="3" id="KW-0663">Pyridoxal phosphate</keyword>
<evidence type="ECO:0000313" key="8">
    <source>
        <dbReference type="EMBL" id="MCQ4813904.1"/>
    </source>
</evidence>
<gene>
    <name evidence="8" type="primary">gcvPB</name>
    <name evidence="8" type="ORF">NE630_05600</name>
</gene>
<keyword evidence="4 8" id="KW-0560">Oxidoreductase</keyword>
<name>A0AAW5K452_9BACT</name>
<dbReference type="InterPro" id="IPR020581">
    <property type="entry name" value="GDC_P"/>
</dbReference>
<dbReference type="GO" id="GO:0016594">
    <property type="term" value="F:glycine binding"/>
    <property type="evidence" value="ECO:0007669"/>
    <property type="project" value="TreeGrafter"/>
</dbReference>
<evidence type="ECO:0000259" key="7">
    <source>
        <dbReference type="Pfam" id="PF21478"/>
    </source>
</evidence>
<dbReference type="InterPro" id="IPR015421">
    <property type="entry name" value="PyrdxlP-dep_Trfase_major"/>
</dbReference>
<evidence type="ECO:0000256" key="4">
    <source>
        <dbReference type="ARBA" id="ARBA00023002"/>
    </source>
</evidence>
<dbReference type="Pfam" id="PF21478">
    <property type="entry name" value="GcvP2_C"/>
    <property type="match status" value="1"/>
</dbReference>
<reference evidence="8 9" key="1">
    <citation type="submission" date="2022-06" db="EMBL/GenBank/DDBJ databases">
        <title>Isolation of gut microbiota from human fecal samples.</title>
        <authorList>
            <person name="Pamer E.G."/>
            <person name="Barat B."/>
            <person name="Waligurski E."/>
            <person name="Medina S."/>
            <person name="Paddock L."/>
            <person name="Mostad J."/>
        </authorList>
    </citation>
    <scope>NUCLEOTIDE SEQUENCE [LARGE SCALE GENOMIC DNA]</scope>
    <source>
        <strain evidence="8 9">DFI.9.90</strain>
    </source>
</reference>
<dbReference type="GO" id="GO:0005829">
    <property type="term" value="C:cytosol"/>
    <property type="evidence" value="ECO:0007669"/>
    <property type="project" value="TreeGrafter"/>
</dbReference>
<evidence type="ECO:0000256" key="5">
    <source>
        <dbReference type="ARBA" id="ARBA00049026"/>
    </source>
</evidence>
<dbReference type="GO" id="GO:0030170">
    <property type="term" value="F:pyridoxal phosphate binding"/>
    <property type="evidence" value="ECO:0007669"/>
    <property type="project" value="TreeGrafter"/>
</dbReference>
<comment type="caution">
    <text evidence="8">The sequence shown here is derived from an EMBL/GenBank/DDBJ whole genome shotgun (WGS) entry which is preliminary data.</text>
</comment>
<dbReference type="SUPFAM" id="SSF53383">
    <property type="entry name" value="PLP-dependent transferases"/>
    <property type="match status" value="1"/>
</dbReference>
<dbReference type="Gene3D" id="6.20.440.10">
    <property type="match status" value="1"/>
</dbReference>
<dbReference type="GO" id="GO:0019464">
    <property type="term" value="P:glycine decarboxylation via glycine cleavage system"/>
    <property type="evidence" value="ECO:0007669"/>
    <property type="project" value="TreeGrafter"/>
</dbReference>
<dbReference type="GeneID" id="95756813"/>
<feature type="domain" description="Aminotransferase class V" evidence="6">
    <location>
        <begin position="176"/>
        <end position="298"/>
    </location>
</feature>
<organism evidence="8 9">
    <name type="scientific">Cloacibacillus evryensis</name>
    <dbReference type="NCBI Taxonomy" id="508460"/>
    <lineage>
        <taxon>Bacteria</taxon>
        <taxon>Thermotogati</taxon>
        <taxon>Synergistota</taxon>
        <taxon>Synergistia</taxon>
        <taxon>Synergistales</taxon>
        <taxon>Synergistaceae</taxon>
        <taxon>Cloacibacillus</taxon>
    </lineage>
</organism>
<sequence length="521" mass="58244">MNNLERLKKFHQAKWNEPIIYEISEPGARAVLVPGPCCGCTSAEEALATLPKGMVREEKANLPEIAQLQLVRHYNHLSQENIGVDGNIDIGQGTCTMKYNPKVNDRLAGLPKVADMHPLQPDETAQGILELFHKTGELFKEISGLDVFSMQPGGGSHGVLALASIVRAYWRDKGEEEKRDEIITTLFSHPADCAVPMAKGYKVTIIQPDEEGYPDIEAFKAAISDRTAAIFFTNPEDTGIFNVRIKEFTRLAHEKGILCCYDQANANGLLGITRTAEANFDMSFFNLHKTFGAPHGCGGPATGLVAAKKELRPYMPVPLVEYSPEKGYYLDFDLPKSCGKIKSFWGVAPVVVKAYSWIMALGADGLREVSRVAILNNNYCMKKILAIKGASISFPNHPSRIEQARYSWQKMKEDTGFGTADVQRCIADFGTHYWSSHEPWVIPEPFTIEPSESYSKQDIDDYCAVLAEISRMCYEEPEAVEHAPVNSTVHHIDHDYFDDPAKYAITWRAYNKKYKGYFEPK</sequence>
<dbReference type="GO" id="GO:0005960">
    <property type="term" value="C:glycine cleavage complex"/>
    <property type="evidence" value="ECO:0007669"/>
    <property type="project" value="TreeGrafter"/>
</dbReference>
<dbReference type="Proteomes" id="UP001205919">
    <property type="component" value="Unassembled WGS sequence"/>
</dbReference>
<evidence type="ECO:0000256" key="1">
    <source>
        <dbReference type="ARBA" id="ARBA00003788"/>
    </source>
</evidence>
<dbReference type="Pfam" id="PF00266">
    <property type="entry name" value="Aminotran_5"/>
    <property type="match status" value="1"/>
</dbReference>
<evidence type="ECO:0000256" key="3">
    <source>
        <dbReference type="ARBA" id="ARBA00022898"/>
    </source>
</evidence>
<dbReference type="Gene3D" id="3.40.640.10">
    <property type="entry name" value="Type I PLP-dependent aspartate aminotransferase-like (Major domain)"/>
    <property type="match status" value="1"/>
</dbReference>
<dbReference type="GO" id="GO:0004375">
    <property type="term" value="F:glycine dehydrogenase (decarboxylating) activity"/>
    <property type="evidence" value="ECO:0007669"/>
    <property type="project" value="UniProtKB-EC"/>
</dbReference>
<evidence type="ECO:0000259" key="6">
    <source>
        <dbReference type="Pfam" id="PF00266"/>
    </source>
</evidence>
<accession>A0AAW5K452</accession>
<evidence type="ECO:0000256" key="2">
    <source>
        <dbReference type="ARBA" id="ARBA00012134"/>
    </source>
</evidence>
<dbReference type="EMBL" id="JANFYT010000009">
    <property type="protein sequence ID" value="MCQ4813904.1"/>
    <property type="molecule type" value="Genomic_DNA"/>
</dbReference>
<keyword evidence="9" id="KW-1185">Reference proteome</keyword>
<comment type="catalytic activity">
    <reaction evidence="5">
        <text>N(6)-[(R)-lipoyl]-L-lysyl-[glycine-cleavage complex H protein] + glycine + H(+) = N(6)-[(R)-S(8)-aminomethyldihydrolipoyl]-L-lysyl-[glycine-cleavage complex H protein] + CO2</text>
        <dbReference type="Rhea" id="RHEA:24304"/>
        <dbReference type="Rhea" id="RHEA-COMP:10494"/>
        <dbReference type="Rhea" id="RHEA-COMP:10495"/>
        <dbReference type="ChEBI" id="CHEBI:15378"/>
        <dbReference type="ChEBI" id="CHEBI:16526"/>
        <dbReference type="ChEBI" id="CHEBI:57305"/>
        <dbReference type="ChEBI" id="CHEBI:83099"/>
        <dbReference type="ChEBI" id="CHEBI:83143"/>
        <dbReference type="EC" id="1.4.4.2"/>
    </reaction>
</comment>